<evidence type="ECO:0000313" key="3">
    <source>
        <dbReference type="EMBL" id="KAK2995596.1"/>
    </source>
</evidence>
<keyword evidence="4" id="KW-1185">Reference proteome</keyword>
<dbReference type="EMBL" id="JAVXUO010000083">
    <property type="protein sequence ID" value="KAK2995596.1"/>
    <property type="molecule type" value="Genomic_DNA"/>
</dbReference>
<dbReference type="GO" id="GO:0006629">
    <property type="term" value="P:lipid metabolic process"/>
    <property type="evidence" value="ECO:0007669"/>
    <property type="project" value="InterPro"/>
</dbReference>
<dbReference type="InterPro" id="IPR044819">
    <property type="entry name" value="OBL-like"/>
</dbReference>
<dbReference type="PANTHER" id="PTHR46086">
    <property type="entry name" value="ALPHA/BETA-HYDROLASES SUPERFAMILY PROTEIN"/>
    <property type="match status" value="1"/>
</dbReference>
<name>A0AA88UUI0_9ASTE</name>
<feature type="domain" description="Fungal lipase-type" evidence="2">
    <location>
        <begin position="742"/>
        <end position="902"/>
    </location>
</feature>
<dbReference type="CDD" id="cd00519">
    <property type="entry name" value="Lipase_3"/>
    <property type="match status" value="2"/>
</dbReference>
<dbReference type="Proteomes" id="UP001187471">
    <property type="component" value="Unassembled WGS sequence"/>
</dbReference>
<dbReference type="SUPFAM" id="SSF53474">
    <property type="entry name" value="alpha/beta-Hydrolases"/>
    <property type="match status" value="2"/>
</dbReference>
<organism evidence="3 4">
    <name type="scientific">Escallonia rubra</name>
    <dbReference type="NCBI Taxonomy" id="112253"/>
    <lineage>
        <taxon>Eukaryota</taxon>
        <taxon>Viridiplantae</taxon>
        <taxon>Streptophyta</taxon>
        <taxon>Embryophyta</taxon>
        <taxon>Tracheophyta</taxon>
        <taxon>Spermatophyta</taxon>
        <taxon>Magnoliopsida</taxon>
        <taxon>eudicotyledons</taxon>
        <taxon>Gunneridae</taxon>
        <taxon>Pentapetalae</taxon>
        <taxon>asterids</taxon>
        <taxon>campanulids</taxon>
        <taxon>Escalloniales</taxon>
        <taxon>Escalloniaceae</taxon>
        <taxon>Escallonia</taxon>
    </lineage>
</organism>
<feature type="non-terminal residue" evidence="3">
    <location>
        <position position="1"/>
    </location>
</feature>
<evidence type="ECO:0000259" key="2">
    <source>
        <dbReference type="Pfam" id="PF01764"/>
    </source>
</evidence>
<dbReference type="Pfam" id="PF01764">
    <property type="entry name" value="Lipase_3"/>
    <property type="match status" value="2"/>
</dbReference>
<protein>
    <recommendedName>
        <fullName evidence="2">Fungal lipase-type domain-containing protein</fullName>
    </recommendedName>
</protein>
<proteinExistence type="predicted"/>
<feature type="domain" description="Fungal lipase-type" evidence="2">
    <location>
        <begin position="220"/>
        <end position="379"/>
    </location>
</feature>
<evidence type="ECO:0000256" key="1">
    <source>
        <dbReference type="ARBA" id="ARBA00022801"/>
    </source>
</evidence>
<gene>
    <name evidence="3" type="ORF">RJ640_020232</name>
</gene>
<dbReference type="PANTHER" id="PTHR46086:SF4">
    <property type="entry name" value="ALPHA_BETA-HYDROLASES SUPERFAMILY PROTEIN"/>
    <property type="match status" value="1"/>
</dbReference>
<dbReference type="AlphaFoldDB" id="A0AA88UUI0"/>
<accession>A0AA88UUI0</accession>
<dbReference type="InterPro" id="IPR029058">
    <property type="entry name" value="AB_hydrolase_fold"/>
</dbReference>
<keyword evidence="1" id="KW-0378">Hydrolase</keyword>
<evidence type="ECO:0000313" key="4">
    <source>
        <dbReference type="Proteomes" id="UP001187471"/>
    </source>
</evidence>
<reference evidence="3" key="1">
    <citation type="submission" date="2022-12" db="EMBL/GenBank/DDBJ databases">
        <title>Draft genome assemblies for two species of Escallonia (Escalloniales).</title>
        <authorList>
            <person name="Chanderbali A."/>
            <person name="Dervinis C."/>
            <person name="Anghel I."/>
            <person name="Soltis D."/>
            <person name="Soltis P."/>
            <person name="Zapata F."/>
        </authorList>
    </citation>
    <scope>NUCLEOTIDE SEQUENCE</scope>
    <source>
        <strain evidence="3">UCBG92.1500</strain>
        <tissue evidence="3">Leaf</tissue>
    </source>
</reference>
<comment type="caution">
    <text evidence="3">The sequence shown here is derived from an EMBL/GenBank/DDBJ whole genome shotgun (WGS) entry which is preliminary data.</text>
</comment>
<sequence length="1019" mass="117651">TLTQQLTSSSSSNCCFQAMAYDGQFCSQYLALKPEETSLFDLVRVLWSGEIERISFLECTEPKNLRDLGPRWLIFISVVAQRLLLCMKRPLAFTGFIMETWLNLLASNDGLFRLLLHALQGKVVKPDKNSATYASVVGNLDRRVELDRSIKKGDSRYDASLSMMAAKLSYENEAFVQAIIRDHWKMEFLGFYNFWNDYQETFSTQAIMFRDTSTDSDLIVVAFRGTDPFTADDWCTDIDLSWYELEGWGKVHAGFMKALGLQKTKGWPKEIQQGPAQRPYAYYTLREKLRQILEKNESAKFILTGHSLGGALAILFGAVLAFHDEAEMLERLEGVYTFGQPRVGDERFGEFMKEKLREYDVRYFRYVYCNDMVPRLPYDDKTLFYKHFGPCLYYDSCYKGKELEEEPNKNYFSLLWLIPKNLNAVWELTRGFIIPFVKGAEYKEGWFLRLYRFIGIAIPGLPAHLPGEYVNITRLGTDPSSLHLEKPTSRGGMADNFELCSNLPGVETRRSKSARFEAVQLQTLPQQLTSSSSSNCCFQAMAYDGQFCSQYLVLKPEEASLLDLVRVLRSEEVGRVGFLECTEPKNLRDLGPRWLIFISVVVQRLLLCMKRPLAFMGFMMETWLNLLSSNDGLFRLLLHALQGRVVKPDKNSATYESVVGNLDRRVELDRSIKKGDSRYDASLSMMATKLSYENEAFVQAIIRDHWKMEFLGFYNFWNDYRETFSTQAIMFQDTSPDSDLIVVAFRGTEPFVADDWCTDIDLSWYEVEGWGYKVHDGFMKALGRQKTKGWPKEIQQGPAQRPYAYYTLREKLRQILKKNDRAKFILTGHSLGGALAILFGAVLAFHEEAQILERLEGVYTFGQPRVGDERFGEFMKEKLEEYDVRYFRYVYCNDIVPRLPYDDKSLLFKHFGPCLYYDSCYKGKKLEEEPNKNYFSLLWLIPKNLNAVWELTRGFIIPYVKGAEYKEGWFLRLYRFIGIAIPGLPAHSPGEYVNITRLGTDPSSLHLEKLTSRGGLKHD</sequence>
<dbReference type="InterPro" id="IPR002921">
    <property type="entry name" value="Fungal_lipase-type"/>
</dbReference>
<dbReference type="GO" id="GO:0004806">
    <property type="term" value="F:triacylglycerol lipase activity"/>
    <property type="evidence" value="ECO:0007669"/>
    <property type="project" value="InterPro"/>
</dbReference>
<dbReference type="Gene3D" id="3.40.50.1820">
    <property type="entry name" value="alpha/beta hydrolase"/>
    <property type="match status" value="2"/>
</dbReference>